<evidence type="ECO:0000313" key="4">
    <source>
        <dbReference type="Proteomes" id="UP000593892"/>
    </source>
</evidence>
<dbReference type="Proteomes" id="UP000593892">
    <property type="component" value="Chromosome"/>
</dbReference>
<keyword evidence="1" id="KW-0812">Transmembrane</keyword>
<gene>
    <name evidence="3" type="ORF">IRI77_36230</name>
</gene>
<evidence type="ECO:0000256" key="1">
    <source>
        <dbReference type="SAM" id="Phobius"/>
    </source>
</evidence>
<dbReference type="RefSeq" id="WP_194449790.1">
    <property type="nucleotide sequence ID" value="NZ_CP063849.1"/>
</dbReference>
<sequence>MSLLSIFQWLAAAPLFDVMRNSKWGFASVEMLHLVALTALGGAILIGDLAILGIGLSRTVSSKVGRELAPLFWMGLAGAVVSGALLVSAEAMKCYYHPAFRLKMLLFVLVLAFYLTLHRRAQDIAPGTQPGRLAKLSAVVSLTLWLGVGLAGRAIGFL</sequence>
<keyword evidence="4" id="KW-1185">Reference proteome</keyword>
<protein>
    <recommendedName>
        <fullName evidence="2">DUF6644 domain-containing protein</fullName>
    </recommendedName>
</protein>
<dbReference type="Pfam" id="PF20349">
    <property type="entry name" value="DUF6644"/>
    <property type="match status" value="1"/>
</dbReference>
<dbReference type="EMBL" id="CP063849">
    <property type="protein sequence ID" value="QOY88127.1"/>
    <property type="molecule type" value="Genomic_DNA"/>
</dbReference>
<accession>A0A7S7NQU9</accession>
<feature type="transmembrane region" description="Helical" evidence="1">
    <location>
        <begin position="136"/>
        <end position="155"/>
    </location>
</feature>
<dbReference type="InterPro" id="IPR046586">
    <property type="entry name" value="DUF6644"/>
</dbReference>
<keyword evidence="1" id="KW-0472">Membrane</keyword>
<feature type="transmembrane region" description="Helical" evidence="1">
    <location>
        <begin position="95"/>
        <end position="115"/>
    </location>
</feature>
<reference evidence="3 4" key="1">
    <citation type="submission" date="2020-10" db="EMBL/GenBank/DDBJ databases">
        <title>Complete genome sequence of Paludibaculum fermentans P105T, a facultatively anaerobic acidobacterium capable of dissimilatory Fe(III) reduction.</title>
        <authorList>
            <person name="Dedysh S.N."/>
            <person name="Beletsky A.V."/>
            <person name="Kulichevskaya I.S."/>
            <person name="Mardanov A.V."/>
            <person name="Ravin N.V."/>
        </authorList>
    </citation>
    <scope>NUCLEOTIDE SEQUENCE [LARGE SCALE GENOMIC DNA]</scope>
    <source>
        <strain evidence="3 4">P105</strain>
    </source>
</reference>
<feature type="transmembrane region" description="Helical" evidence="1">
    <location>
        <begin position="68"/>
        <end position="89"/>
    </location>
</feature>
<proteinExistence type="predicted"/>
<evidence type="ECO:0000313" key="3">
    <source>
        <dbReference type="EMBL" id="QOY88127.1"/>
    </source>
</evidence>
<name>A0A7S7NQU9_PALFE</name>
<organism evidence="3 4">
    <name type="scientific">Paludibaculum fermentans</name>
    <dbReference type="NCBI Taxonomy" id="1473598"/>
    <lineage>
        <taxon>Bacteria</taxon>
        <taxon>Pseudomonadati</taxon>
        <taxon>Acidobacteriota</taxon>
        <taxon>Terriglobia</taxon>
        <taxon>Bryobacterales</taxon>
        <taxon>Bryobacteraceae</taxon>
        <taxon>Paludibaculum</taxon>
    </lineage>
</organism>
<evidence type="ECO:0000259" key="2">
    <source>
        <dbReference type="Pfam" id="PF20349"/>
    </source>
</evidence>
<feature type="transmembrane region" description="Helical" evidence="1">
    <location>
        <begin position="31"/>
        <end position="56"/>
    </location>
</feature>
<dbReference type="KEGG" id="pfer:IRI77_36230"/>
<dbReference type="AlphaFoldDB" id="A0A7S7NQU9"/>
<keyword evidence="1" id="KW-1133">Transmembrane helix</keyword>
<feature type="domain" description="DUF6644" evidence="2">
    <location>
        <begin position="30"/>
        <end position="157"/>
    </location>
</feature>